<keyword evidence="4 9" id="KW-0028">Amino-acid biosynthesis</keyword>
<dbReference type="GO" id="GO:0016853">
    <property type="term" value="F:isomerase activity"/>
    <property type="evidence" value="ECO:0007669"/>
    <property type="project" value="UniProtKB-KW"/>
</dbReference>
<dbReference type="Pfam" id="PF07991">
    <property type="entry name" value="KARI_N"/>
    <property type="match status" value="1"/>
</dbReference>
<evidence type="ECO:0000256" key="4">
    <source>
        <dbReference type="ARBA" id="ARBA00022605"/>
    </source>
</evidence>
<dbReference type="InterPro" id="IPR000506">
    <property type="entry name" value="KARI_C"/>
</dbReference>
<evidence type="ECO:0000256" key="8">
    <source>
        <dbReference type="NCBIfam" id="TIGR00465"/>
    </source>
</evidence>
<feature type="domain" description="KARI N-terminal Rossmann" evidence="10">
    <location>
        <begin position="1"/>
        <end position="181"/>
    </location>
</feature>
<evidence type="ECO:0000256" key="2">
    <source>
        <dbReference type="ARBA" id="ARBA00004885"/>
    </source>
</evidence>
<comment type="pathway">
    <text evidence="1">Amino-acid biosynthesis; L-valine biosynthesis; L-valine from pyruvate: step 2/4.</text>
</comment>
<dbReference type="SUPFAM" id="SSF51735">
    <property type="entry name" value="NAD(P)-binding Rossmann-fold domains"/>
    <property type="match status" value="1"/>
</dbReference>
<feature type="domain" description="KARI C-terminal knotted" evidence="11">
    <location>
        <begin position="182"/>
        <end position="327"/>
    </location>
</feature>
<evidence type="ECO:0000259" key="11">
    <source>
        <dbReference type="PROSITE" id="PS51851"/>
    </source>
</evidence>
<dbReference type="PROSITE" id="PS51850">
    <property type="entry name" value="KARI_N"/>
    <property type="match status" value="1"/>
</dbReference>
<organism evidence="12 13">
    <name type="scientific">Rhodovulum sulfidophilum</name>
    <name type="common">Rhodobacter sulfidophilus</name>
    <dbReference type="NCBI Taxonomy" id="35806"/>
    <lineage>
        <taxon>Bacteria</taxon>
        <taxon>Pseudomonadati</taxon>
        <taxon>Pseudomonadota</taxon>
        <taxon>Alphaproteobacteria</taxon>
        <taxon>Rhodobacterales</taxon>
        <taxon>Paracoccaceae</taxon>
        <taxon>Rhodovulum</taxon>
    </lineage>
</organism>
<comment type="catalytic activity">
    <reaction evidence="7">
        <text>(2R)-2,3-dihydroxy-3-methylbutanoate + NADP(+) = (2S)-2-acetolactate + NADPH + H(+)</text>
        <dbReference type="Rhea" id="RHEA:22068"/>
        <dbReference type="ChEBI" id="CHEBI:15378"/>
        <dbReference type="ChEBI" id="CHEBI:49072"/>
        <dbReference type="ChEBI" id="CHEBI:57783"/>
        <dbReference type="ChEBI" id="CHEBI:58349"/>
        <dbReference type="ChEBI" id="CHEBI:58476"/>
        <dbReference type="EC" id="1.1.1.86"/>
    </reaction>
</comment>
<dbReference type="Gene3D" id="3.40.50.720">
    <property type="entry name" value="NAD(P)-binding Rossmann-like Domain"/>
    <property type="match status" value="1"/>
</dbReference>
<dbReference type="PANTHER" id="PTHR21371:SF1">
    <property type="entry name" value="KETOL-ACID REDUCTOISOMERASE, MITOCHONDRIAL"/>
    <property type="match status" value="1"/>
</dbReference>
<protein>
    <recommendedName>
        <fullName evidence="8">Ketol-acid reductoisomerase</fullName>
        <ecNumber evidence="8">1.1.1.86</ecNumber>
    </recommendedName>
</protein>
<dbReference type="PATRIC" id="fig|35806.4.peg.1576"/>
<evidence type="ECO:0000259" key="10">
    <source>
        <dbReference type="PROSITE" id="PS51850"/>
    </source>
</evidence>
<sequence>MAQWYFDEDGDLSVLAGKTVGVFGYGNQGRSQALNMRDAGIDVIVGSRSDASAEKSQEDGFETLPLAEAARKADILFVLVPDEVMPAVYAEHVAPNLAPGNVVNFASGYNVHFKKIVPQDDVDVIMLAPRMVGQGVRDTVVTGAGFPSLVAVHQDATGHAWSTLIALAKAIGSTRMGVIESSFEEETVADLFNEHFGFLHAVRQGVEVLVEKGVSYEAAILELYASGEMREIGQYFVDHGLFDQLKLHSRTSAFGQLAWARPSPEAEQASKDHLRNVIDRIKDGTFASKWQEVQEGGMKEFEAAEAELQQQPFWQEELKLYKRLGRI</sequence>
<feature type="binding site" evidence="9">
    <location>
        <position position="190"/>
    </location>
    <ligand>
        <name>Mg(2+)</name>
        <dbReference type="ChEBI" id="CHEBI:18420"/>
        <label>2</label>
    </ligand>
</feature>
<dbReference type="InterPro" id="IPR008927">
    <property type="entry name" value="6-PGluconate_DH-like_C_sf"/>
</dbReference>
<dbReference type="SMART" id="SM00997">
    <property type="entry name" value="AdoHcyase_NAD"/>
    <property type="match status" value="1"/>
</dbReference>
<dbReference type="EC" id="1.1.1.86" evidence="8"/>
<dbReference type="GO" id="GO:0009097">
    <property type="term" value="P:isoleucine biosynthetic process"/>
    <property type="evidence" value="ECO:0007669"/>
    <property type="project" value="UniProtKB-UniRule"/>
</dbReference>
<dbReference type="GO" id="GO:0004455">
    <property type="term" value="F:ketol-acid reductoisomerase activity"/>
    <property type="evidence" value="ECO:0007669"/>
    <property type="project" value="UniProtKB-UniRule"/>
</dbReference>
<feature type="binding site" evidence="9">
    <location>
        <position position="190"/>
    </location>
    <ligand>
        <name>Mg(2+)</name>
        <dbReference type="ChEBI" id="CHEBI:18420"/>
        <label>1</label>
    </ligand>
</feature>
<accession>A0A0D6B1X1</accession>
<keyword evidence="6 9" id="KW-0100">Branched-chain amino acid biosynthesis</keyword>
<comment type="pathway">
    <text evidence="2">Amino-acid biosynthesis; L-isoleucine biosynthesis; L-isoleucine from 2-oxobutanoate: step 2/4.</text>
</comment>
<reference evidence="12 13" key="1">
    <citation type="submission" date="2015-02" db="EMBL/GenBank/DDBJ databases">
        <title>Genome sequene of Rhodovulum sulfidophilum DSM 2351.</title>
        <authorList>
            <person name="Nagao N."/>
        </authorList>
    </citation>
    <scope>NUCLEOTIDE SEQUENCE [LARGE SCALE GENOMIC DNA]</scope>
    <source>
        <strain evidence="12 13">DSM 2351</strain>
    </source>
</reference>
<dbReference type="GO" id="GO:0046872">
    <property type="term" value="F:metal ion binding"/>
    <property type="evidence" value="ECO:0007669"/>
    <property type="project" value="UniProtKB-UniRule"/>
</dbReference>
<gene>
    <name evidence="12" type="ORF">NHU_01526</name>
</gene>
<comment type="caution">
    <text evidence="9">Lacks conserved residue(s) required for the propagation of feature annotation.</text>
</comment>
<dbReference type="Gene3D" id="6.10.240.10">
    <property type="match status" value="1"/>
</dbReference>
<dbReference type="InterPro" id="IPR036291">
    <property type="entry name" value="NAD(P)-bd_dom_sf"/>
</dbReference>
<evidence type="ECO:0000313" key="13">
    <source>
        <dbReference type="Proteomes" id="UP000064912"/>
    </source>
</evidence>
<evidence type="ECO:0000256" key="1">
    <source>
        <dbReference type="ARBA" id="ARBA00004864"/>
    </source>
</evidence>
<dbReference type="NCBIfam" id="TIGR00465">
    <property type="entry name" value="ilvC"/>
    <property type="match status" value="1"/>
</dbReference>
<dbReference type="PANTHER" id="PTHR21371">
    <property type="entry name" value="KETOL-ACID REDUCTOISOMERASE, MITOCHONDRIAL"/>
    <property type="match status" value="1"/>
</dbReference>
<keyword evidence="9" id="KW-0479">Metal-binding</keyword>
<evidence type="ECO:0000256" key="7">
    <source>
        <dbReference type="ARBA" id="ARBA00049021"/>
    </source>
</evidence>
<dbReference type="SUPFAM" id="SSF48179">
    <property type="entry name" value="6-phosphogluconate dehydrogenase C-terminal domain-like"/>
    <property type="match status" value="1"/>
</dbReference>
<dbReference type="AlphaFoldDB" id="A0A0D6B1X1"/>
<dbReference type="InterPro" id="IPR015878">
    <property type="entry name" value="Ado_hCys_hydrolase_NAD-bd"/>
</dbReference>
<dbReference type="EMBL" id="AP014800">
    <property type="protein sequence ID" value="BAQ68684.1"/>
    <property type="molecule type" value="Genomic_DNA"/>
</dbReference>
<comment type="similarity">
    <text evidence="3 9">Belongs to the ketol-acid reductoisomerase family.</text>
</comment>
<evidence type="ECO:0000256" key="3">
    <source>
        <dbReference type="ARBA" id="ARBA00010318"/>
    </source>
</evidence>
<feature type="binding site" evidence="9">
    <location>
        <position position="194"/>
    </location>
    <ligand>
        <name>Mg(2+)</name>
        <dbReference type="ChEBI" id="CHEBI:18420"/>
        <label>1</label>
    </ligand>
</feature>
<dbReference type="GO" id="GO:0009099">
    <property type="term" value="P:L-valine biosynthetic process"/>
    <property type="evidence" value="ECO:0007669"/>
    <property type="project" value="UniProtKB-UniRule"/>
</dbReference>
<proteinExistence type="inferred from homology"/>
<dbReference type="UniPathway" id="UPA00047">
    <property type="reaction ID" value="UER00056"/>
</dbReference>
<evidence type="ECO:0000256" key="5">
    <source>
        <dbReference type="ARBA" id="ARBA00023002"/>
    </source>
</evidence>
<evidence type="ECO:0000313" key="12">
    <source>
        <dbReference type="EMBL" id="BAQ68684.1"/>
    </source>
</evidence>
<keyword evidence="12" id="KW-0413">Isomerase</keyword>
<dbReference type="Pfam" id="PF01450">
    <property type="entry name" value="KARI_C"/>
    <property type="match status" value="1"/>
</dbReference>
<dbReference type="PROSITE" id="PS51851">
    <property type="entry name" value="KARI_C"/>
    <property type="match status" value="1"/>
</dbReference>
<evidence type="ECO:0000256" key="9">
    <source>
        <dbReference type="PROSITE-ProRule" id="PRU01198"/>
    </source>
</evidence>
<evidence type="ECO:0000256" key="6">
    <source>
        <dbReference type="ARBA" id="ARBA00023304"/>
    </source>
</evidence>
<dbReference type="InterPro" id="IPR013116">
    <property type="entry name" value="KARI_N"/>
</dbReference>
<dbReference type="UniPathway" id="UPA00049">
    <property type="reaction ID" value="UER00060"/>
</dbReference>
<dbReference type="Proteomes" id="UP000064912">
    <property type="component" value="Chromosome"/>
</dbReference>
<keyword evidence="9" id="KW-0460">Magnesium</keyword>
<name>A0A0D6B1X1_RHOSU</name>
<dbReference type="InterPro" id="IPR013023">
    <property type="entry name" value="KARI"/>
</dbReference>
<dbReference type="KEGG" id="rsu:NHU_01526"/>
<keyword evidence="5 9" id="KW-0560">Oxidoreductase</keyword>